<dbReference type="Proteomes" id="UP000028715">
    <property type="component" value="Unassembled WGS sequence"/>
</dbReference>
<comment type="caution">
    <text evidence="6">The sequence shown here is derived from an EMBL/GenBank/DDBJ whole genome shotgun (WGS) entry which is preliminary data.</text>
</comment>
<dbReference type="GO" id="GO:0006646">
    <property type="term" value="P:phosphatidylethanolamine biosynthetic process"/>
    <property type="evidence" value="ECO:0007669"/>
    <property type="project" value="TreeGrafter"/>
</dbReference>
<dbReference type="Pfam" id="PF12588">
    <property type="entry name" value="PSDC"/>
    <property type="match status" value="1"/>
</dbReference>
<keyword evidence="3" id="KW-0456">Lyase</keyword>
<evidence type="ECO:0000256" key="2">
    <source>
        <dbReference type="ARBA" id="ARBA00023145"/>
    </source>
</evidence>
<dbReference type="InterPro" id="IPR003817">
    <property type="entry name" value="PS_Dcarbxylase"/>
</dbReference>
<reference evidence="6 7" key="1">
    <citation type="submission" date="2014-07" db="EMBL/GenBank/DDBJ databases">
        <title>Genome of Flavobacterium reichenbachii LMG 25512.</title>
        <authorList>
            <person name="Stropko S.J."/>
            <person name="Pipes S.E."/>
            <person name="Newman J.D."/>
        </authorList>
    </citation>
    <scope>NUCLEOTIDE SEQUENCE [LARGE SCALE GENOMIC DNA]</scope>
    <source>
        <strain evidence="6 7">LMG 25512</strain>
    </source>
</reference>
<evidence type="ECO:0000256" key="3">
    <source>
        <dbReference type="ARBA" id="ARBA00023239"/>
    </source>
</evidence>
<organism evidence="6 7">
    <name type="scientific">Flavobacterium reichenbachii</name>
    <dbReference type="NCBI Taxonomy" id="362418"/>
    <lineage>
        <taxon>Bacteria</taxon>
        <taxon>Pseudomonadati</taxon>
        <taxon>Bacteroidota</taxon>
        <taxon>Flavobacteriia</taxon>
        <taxon>Flavobacteriales</taxon>
        <taxon>Flavobacteriaceae</taxon>
        <taxon>Flavobacterium</taxon>
    </lineage>
</organism>
<feature type="domain" description="L-tryptophan decarboxylase PsiD-like" evidence="5">
    <location>
        <begin position="43"/>
        <end position="176"/>
    </location>
</feature>
<evidence type="ECO:0000256" key="4">
    <source>
        <dbReference type="ARBA" id="ARBA00023317"/>
    </source>
</evidence>
<keyword evidence="1" id="KW-0210">Decarboxylase</keyword>
<dbReference type="eggNOG" id="COG0688">
    <property type="taxonomic scope" value="Bacteria"/>
</dbReference>
<dbReference type="PANTHER" id="PTHR10067:SF9">
    <property type="entry name" value="PHOSPHATIDYLSERINE DECARBOXYLASE FAMILY PROTEIN (AFU_ORTHOLOGUE AFUA_7G01730)"/>
    <property type="match status" value="1"/>
</dbReference>
<keyword evidence="7" id="KW-1185">Reference proteome</keyword>
<evidence type="ECO:0000256" key="1">
    <source>
        <dbReference type="ARBA" id="ARBA00022793"/>
    </source>
</evidence>
<accession>A0A085ZJ99</accession>
<protein>
    <submittedName>
        <fullName evidence="6">Phosphatidylserine decarboxylase</fullName>
    </submittedName>
</protein>
<dbReference type="EMBL" id="JPRL01000001">
    <property type="protein sequence ID" value="KFF04513.1"/>
    <property type="molecule type" value="Genomic_DNA"/>
</dbReference>
<evidence type="ECO:0000313" key="7">
    <source>
        <dbReference type="Proteomes" id="UP000028715"/>
    </source>
</evidence>
<dbReference type="InterPro" id="IPR022237">
    <property type="entry name" value="PsiD-like"/>
</dbReference>
<keyword evidence="2" id="KW-0865">Zymogen</keyword>
<dbReference type="PANTHER" id="PTHR10067">
    <property type="entry name" value="PHOSPHATIDYLSERINE DECARBOXYLASE"/>
    <property type="match status" value="1"/>
</dbReference>
<dbReference type="Pfam" id="PF02666">
    <property type="entry name" value="PS_Dcarbxylase"/>
    <property type="match status" value="1"/>
</dbReference>
<evidence type="ECO:0000313" key="6">
    <source>
        <dbReference type="EMBL" id="KFF04513.1"/>
    </source>
</evidence>
<gene>
    <name evidence="6" type="ORF">IW19_02760</name>
</gene>
<sequence>MEENDIQTPFRVGNWLPSDQNFLRNWMNDLIEKTDKNPKELLPVISEFKDFIENDPEIFMYFNLMFSQVPKKYRKDPSGHRQVRDYHHMLQLFNTIMTHAPEFNTTGVVGFPINAILDWSMGTEAGYAAFLNKKVNEQFKKMLNEWAIFLKSSDSCAVLNKDPKSGWFGKDAMQAMPNFDTEFVCDPNLEHHGFTSWDNFFTREFRPGQRPVASPNDNNVIANACESAPYRIAKNVEAKTKFWIKAQPYSVEYMMAGDSFTEKFIGGTIYQAFLSALSYHRWHSPVSGTIVKAYTVDGTYYAEAISEGYDDAGPNNSQGYITELATRALIYIQADNPKIGLMCFMPVGMAEVSSCEITVYEGQHVNKGDQLGMFHFGGSTHCLFFGPKVQLDFDMHGQKPGLNSKNIPLKSKIATVL</sequence>
<dbReference type="STRING" id="362418.IW19_02760"/>
<proteinExistence type="predicted"/>
<dbReference type="GO" id="GO:0004609">
    <property type="term" value="F:phosphatidylserine decarboxylase activity"/>
    <property type="evidence" value="ECO:0007669"/>
    <property type="project" value="InterPro"/>
</dbReference>
<dbReference type="AlphaFoldDB" id="A0A085ZJ99"/>
<keyword evidence="4" id="KW-0670">Pyruvate</keyword>
<name>A0A085ZJ99_9FLAO</name>
<evidence type="ECO:0000259" key="5">
    <source>
        <dbReference type="Pfam" id="PF12588"/>
    </source>
</evidence>